<keyword evidence="1" id="KW-0812">Transmembrane</keyword>
<evidence type="ECO:0000313" key="2">
    <source>
        <dbReference type="EMBL" id="DAD55953.1"/>
    </source>
</evidence>
<dbReference type="EMBL" id="BK029940">
    <property type="protein sequence ID" value="DAD55953.1"/>
    <property type="molecule type" value="Genomic_DNA"/>
</dbReference>
<reference evidence="2" key="1">
    <citation type="journal article" date="2021" name="Proc. Natl. Acad. Sci. U.S.A.">
        <title>A Catalog of Tens of Thousands of Viruses from Human Metagenomes Reveals Hidden Associations with Chronic Diseases.</title>
        <authorList>
            <person name="Tisza M.J."/>
            <person name="Buck C.B."/>
        </authorList>
    </citation>
    <scope>NUCLEOTIDE SEQUENCE</scope>
    <source>
        <strain evidence="2">CtOZu12</strain>
    </source>
</reference>
<sequence>MPKWLIITILIILNHILWIFFARVMKCIAEEDEDYWDFSESFESLGVFFFPLFVFIFSAAKFVSRKAIHSGKFDDNKK</sequence>
<feature type="transmembrane region" description="Helical" evidence="1">
    <location>
        <begin position="5"/>
        <end position="25"/>
    </location>
</feature>
<feature type="transmembrane region" description="Helical" evidence="1">
    <location>
        <begin position="45"/>
        <end position="63"/>
    </location>
</feature>
<keyword evidence="1" id="KW-1133">Transmembrane helix</keyword>
<proteinExistence type="predicted"/>
<evidence type="ECO:0000256" key="1">
    <source>
        <dbReference type="SAM" id="Phobius"/>
    </source>
</evidence>
<accession>A0A8D9PET1</accession>
<organism evidence="2">
    <name type="scientific">Bacteriophage sp</name>
    <dbReference type="NCBI Taxonomy" id="38018"/>
    <lineage>
        <taxon>Viruses</taxon>
    </lineage>
</organism>
<name>A0A8D9PET1_9VIRU</name>
<keyword evidence="1" id="KW-0472">Membrane</keyword>
<protein>
    <submittedName>
        <fullName evidence="2">Uncharacterized protein</fullName>
    </submittedName>
</protein>